<organism evidence="9 10">
    <name type="scientific">Entamoeba nuttalli</name>
    <dbReference type="NCBI Taxonomy" id="412467"/>
    <lineage>
        <taxon>Eukaryota</taxon>
        <taxon>Amoebozoa</taxon>
        <taxon>Evosea</taxon>
        <taxon>Archamoebae</taxon>
        <taxon>Mastigamoebida</taxon>
        <taxon>Entamoebidae</taxon>
        <taxon>Entamoeba</taxon>
    </lineage>
</organism>
<evidence type="ECO:0000256" key="7">
    <source>
        <dbReference type="ARBA" id="ARBA00023242"/>
    </source>
</evidence>
<keyword evidence="6" id="KW-0653">Protein transport</keyword>
<dbReference type="EMBL" id="BAAFRS010000242">
    <property type="protein sequence ID" value="GAB1225120.1"/>
    <property type="molecule type" value="Genomic_DNA"/>
</dbReference>
<name>A0ABQ0DQJ4_9EUKA</name>
<sequence length="973" mass="112488">MNLLFQNEHLFDEACTNYFRHPNHSHVLNNYLNTPLPSDLVDQLVKFFSSRNIYTTQYISQLLIRQLNNHTLNYSYDKLIHSLVPYACIVGSPYSDLYCKLLIKKWNKMPDMMEQSTYELCQACESKIATEEGKGIMYLIGNLIKEFIETKEVDSITIQIFKEKCLLRIVETIITIIRWIQIENIEQEIQCKIALETLRIALEYPFSNGYEEEEDIVLEIPMGYASILSSIGLQEKMIRMFVPGNHLEALVECMITLASVRENLFSGTTRQQYNEFLSKFGGMICEAAENEKMAVAAGRYLDRMTRTRSVKAQYHLTQAAKLIERISENYVEHKNSLYYLLTTFARWSHRLYECGEEKGNVIEILKEVSKSVIEGAFNNSEIIEEEDIEGIMEGFGEITRVNLMFTVEEMTKHIERVTKEIEHIIEMKGSLQRIQKECERLSIGIGLISIIINHQVINGTNETQEQLDIKLMKIGIEIINKEMSIIKNIPFGYGVKEIEINILRFFESIRNVFLNESISRTTEKYIIEILEIQNLNDLIIAIMNKIIFNLHYFIDIHCESIIKQSLLIIEKYSRKEKTSKMLLEYGLLDKILDESLTQKITKLSVKTKKMFFQAICNLIITIPKVHFSVLLNKLESSFHLQPNDYESKLLLYHSFFLSLPPESIHYLGFIDFVHKILPIFIKNTSLPLFVSFLSDIANIKPFRSLYSIQTPDALILYHDICESLMKILPSIIELNEDEMVSYLEDCIQSINSILSSDTIPFGALYVYNDRTHHVLMQTIISICISHKWDFVSFYPKYTKLIFTLFCNIGMVSCDDFFGNHLHETLLFLFNALQSGEESAIPVFEQIVLFTFKSHLLKSVRIITTPSTDHSLLLSQHLDLVKNIIEILLQNLLNGNMDLYCTSKALLPSLLLYPKIYHHLKSSLLLKYSNSPDLNLAFCQLDASISSSCDGDAYDNFFNACQVFQHTSLSLLKQ</sequence>
<evidence type="ECO:0000313" key="10">
    <source>
        <dbReference type="Proteomes" id="UP001628156"/>
    </source>
</evidence>
<evidence type="ECO:0000256" key="6">
    <source>
        <dbReference type="ARBA" id="ARBA00022927"/>
    </source>
</evidence>
<proteinExistence type="inferred from homology"/>
<gene>
    <name evidence="9" type="ORF">ENUP19_0242G0017</name>
</gene>
<reference evidence="9 10" key="1">
    <citation type="journal article" date="2019" name="PLoS Negl. Trop. Dis.">
        <title>Whole genome sequencing of Entamoeba nuttalli reveals mammalian host-related molecular signatures and a novel octapeptide-repeat surface protein.</title>
        <authorList>
            <person name="Tanaka M."/>
            <person name="Makiuchi T."/>
            <person name="Komiyama T."/>
            <person name="Shiina T."/>
            <person name="Osaki K."/>
            <person name="Tachibana H."/>
        </authorList>
    </citation>
    <scope>NUCLEOTIDE SEQUENCE [LARGE SCALE GENOMIC DNA]</scope>
    <source>
        <strain evidence="9 10">P19-061405</strain>
    </source>
</reference>
<evidence type="ECO:0000313" key="9">
    <source>
        <dbReference type="EMBL" id="GAB1225120.1"/>
    </source>
</evidence>
<dbReference type="PANTHER" id="PTHR12596">
    <property type="entry name" value="EXPORTIN 4,7-RELATED"/>
    <property type="match status" value="1"/>
</dbReference>
<evidence type="ECO:0000256" key="1">
    <source>
        <dbReference type="ARBA" id="ARBA00004123"/>
    </source>
</evidence>
<keyword evidence="7" id="KW-0539">Nucleus</keyword>
<evidence type="ECO:0000256" key="3">
    <source>
        <dbReference type="ARBA" id="ARBA00009466"/>
    </source>
</evidence>
<comment type="similarity">
    <text evidence="3">Belongs to the exportin family.</text>
</comment>
<dbReference type="InterPro" id="IPR044189">
    <property type="entry name" value="XPO4/7-like"/>
</dbReference>
<evidence type="ECO:0000256" key="2">
    <source>
        <dbReference type="ARBA" id="ARBA00004496"/>
    </source>
</evidence>
<evidence type="ECO:0000256" key="5">
    <source>
        <dbReference type="ARBA" id="ARBA00022490"/>
    </source>
</evidence>
<dbReference type="Pfam" id="PF25795">
    <property type="entry name" value="TPR_XPO7"/>
    <property type="match status" value="1"/>
</dbReference>
<feature type="domain" description="Exportin-7/Ran-binding protein 17 TPR repeats" evidence="8">
    <location>
        <begin position="384"/>
        <end position="592"/>
    </location>
</feature>
<dbReference type="InterPro" id="IPR057947">
    <property type="entry name" value="TPR_XPO7/RBP17"/>
</dbReference>
<keyword evidence="4" id="KW-0813">Transport</keyword>
<dbReference type="PANTHER" id="PTHR12596:SF2">
    <property type="entry name" value="EXPORTIN-7 ISOFORM X1"/>
    <property type="match status" value="1"/>
</dbReference>
<keyword evidence="10" id="KW-1185">Reference proteome</keyword>
<evidence type="ECO:0000256" key="4">
    <source>
        <dbReference type="ARBA" id="ARBA00022448"/>
    </source>
</evidence>
<comment type="subcellular location">
    <subcellularLocation>
        <location evidence="2">Cytoplasm</location>
    </subcellularLocation>
    <subcellularLocation>
        <location evidence="1">Nucleus</location>
    </subcellularLocation>
</comment>
<evidence type="ECO:0000259" key="8">
    <source>
        <dbReference type="Pfam" id="PF25795"/>
    </source>
</evidence>
<dbReference type="Proteomes" id="UP001628156">
    <property type="component" value="Unassembled WGS sequence"/>
</dbReference>
<keyword evidence="5" id="KW-0963">Cytoplasm</keyword>
<comment type="caution">
    <text evidence="9">The sequence shown here is derived from an EMBL/GenBank/DDBJ whole genome shotgun (WGS) entry which is preliminary data.</text>
</comment>
<accession>A0ABQ0DQJ4</accession>
<protein>
    <recommendedName>
        <fullName evidence="8">Exportin-7/Ran-binding protein 17 TPR repeats domain-containing protein</fullName>
    </recommendedName>
</protein>